<gene>
    <name evidence="3" type="ORF">ACFVKH_13190</name>
</gene>
<protein>
    <recommendedName>
        <fullName evidence="5">Cell division protein FtsL</fullName>
    </recommendedName>
</protein>
<feature type="compositionally biased region" description="Low complexity" evidence="1">
    <location>
        <begin position="145"/>
        <end position="155"/>
    </location>
</feature>
<reference evidence="3 4" key="1">
    <citation type="submission" date="2024-10" db="EMBL/GenBank/DDBJ databases">
        <authorList>
            <person name="Ratan Roy A."/>
            <person name="Morales Sandoval P.H."/>
            <person name="De Los Santos Villalobos S."/>
            <person name="Chakraborty S."/>
            <person name="Mukherjee J."/>
        </authorList>
    </citation>
    <scope>NUCLEOTIDE SEQUENCE [LARGE SCALE GENOMIC DNA]</scope>
    <source>
        <strain evidence="3 4">S1</strain>
    </source>
</reference>
<organism evidence="3 4">
    <name type="scientific">Almyronema epifaneia S1</name>
    <dbReference type="NCBI Taxonomy" id="2991925"/>
    <lineage>
        <taxon>Bacteria</taxon>
        <taxon>Bacillati</taxon>
        <taxon>Cyanobacteriota</taxon>
        <taxon>Cyanophyceae</taxon>
        <taxon>Nodosilineales</taxon>
        <taxon>Nodosilineaceae</taxon>
        <taxon>Almyronema</taxon>
        <taxon>Almyronema epifaneia</taxon>
    </lineage>
</organism>
<feature type="transmembrane region" description="Helical" evidence="2">
    <location>
        <begin position="64"/>
        <end position="83"/>
    </location>
</feature>
<accession>A0ABW6IIT2</accession>
<comment type="caution">
    <text evidence="3">The sequence shown here is derived from an EMBL/GenBank/DDBJ whole genome shotgun (WGS) entry which is preliminary data.</text>
</comment>
<evidence type="ECO:0000256" key="2">
    <source>
        <dbReference type="SAM" id="Phobius"/>
    </source>
</evidence>
<keyword evidence="2" id="KW-1133">Transmembrane helix</keyword>
<keyword evidence="4" id="KW-1185">Reference proteome</keyword>
<feature type="region of interest" description="Disordered" evidence="1">
    <location>
        <begin position="145"/>
        <end position="165"/>
    </location>
</feature>
<dbReference type="RefSeq" id="WP_377965771.1">
    <property type="nucleotide sequence ID" value="NZ_JBHZOL010000082.1"/>
</dbReference>
<keyword evidence="2" id="KW-0812">Transmembrane</keyword>
<keyword evidence="2" id="KW-0472">Membrane</keyword>
<evidence type="ECO:0008006" key="5">
    <source>
        <dbReference type="Google" id="ProtNLM"/>
    </source>
</evidence>
<name>A0ABW6IIT2_9CYAN</name>
<proteinExistence type="predicted"/>
<evidence type="ECO:0000313" key="4">
    <source>
        <dbReference type="Proteomes" id="UP001600165"/>
    </source>
</evidence>
<dbReference type="Proteomes" id="UP001600165">
    <property type="component" value="Unassembled WGS sequence"/>
</dbReference>
<sequence length="165" mass="17614">MAAALKRDIEKPLTRRRGRRVIPMMAAKQSGAAVSGKSPTAIADPFKVPLWLHLLVGLYRGTTLFTGGLLIAVLALYGCTVYVDKSVQAGVQRLEGLRRSQQQLTTANEVLKQHLAEQAEDPGAALELPQPNSLIFLPPAAPEANATPEAATVPAQPLVTQPLGY</sequence>
<evidence type="ECO:0000256" key="1">
    <source>
        <dbReference type="SAM" id="MobiDB-lite"/>
    </source>
</evidence>
<dbReference type="EMBL" id="JBHZOL010000082">
    <property type="protein sequence ID" value="MFE4107244.1"/>
    <property type="molecule type" value="Genomic_DNA"/>
</dbReference>
<evidence type="ECO:0000313" key="3">
    <source>
        <dbReference type="EMBL" id="MFE4107244.1"/>
    </source>
</evidence>